<evidence type="ECO:0000256" key="7">
    <source>
        <dbReference type="ARBA" id="ARBA00023180"/>
    </source>
</evidence>
<accession>A0A6A1UTU4</accession>
<feature type="binding site" evidence="9">
    <location>
        <position position="158"/>
    </location>
    <ligand>
        <name>oxalate</name>
        <dbReference type="ChEBI" id="CHEBI:30623"/>
    </ligand>
</feature>
<keyword evidence="6 11" id="KW-1015">Disulfide bond</keyword>
<evidence type="ECO:0000256" key="2">
    <source>
        <dbReference type="ARBA" id="ARBA00007456"/>
    </source>
</evidence>
<dbReference type="GO" id="GO:0030145">
    <property type="term" value="F:manganese ion binding"/>
    <property type="evidence" value="ECO:0007669"/>
    <property type="project" value="InterPro"/>
</dbReference>
<evidence type="ECO:0000256" key="11">
    <source>
        <dbReference type="PIRSR" id="PIRSR601929-3"/>
    </source>
</evidence>
<dbReference type="Proteomes" id="UP000516437">
    <property type="component" value="Chromosome 8"/>
</dbReference>
<proteinExistence type="inferred from homology"/>
<organism evidence="13 14">
    <name type="scientific">Morella rubra</name>
    <name type="common">Chinese bayberry</name>
    <dbReference type="NCBI Taxonomy" id="262757"/>
    <lineage>
        <taxon>Eukaryota</taxon>
        <taxon>Viridiplantae</taxon>
        <taxon>Streptophyta</taxon>
        <taxon>Embryophyta</taxon>
        <taxon>Tracheophyta</taxon>
        <taxon>Spermatophyta</taxon>
        <taxon>Magnoliopsida</taxon>
        <taxon>eudicotyledons</taxon>
        <taxon>Gunneridae</taxon>
        <taxon>Pentapetalae</taxon>
        <taxon>rosids</taxon>
        <taxon>fabids</taxon>
        <taxon>Fagales</taxon>
        <taxon>Myricaceae</taxon>
        <taxon>Morella</taxon>
    </lineage>
</organism>
<keyword evidence="3" id="KW-0052">Apoplast</keyword>
<dbReference type="Pfam" id="PF00190">
    <property type="entry name" value="Cupin_1"/>
    <property type="match status" value="2"/>
</dbReference>
<evidence type="ECO:0000256" key="10">
    <source>
        <dbReference type="PIRSR" id="PIRSR601929-2"/>
    </source>
</evidence>
<evidence type="ECO:0000256" key="4">
    <source>
        <dbReference type="ARBA" id="ARBA00022525"/>
    </source>
</evidence>
<protein>
    <submittedName>
        <fullName evidence="13">Germin-like protein subfamily 1 member 13</fullName>
    </submittedName>
</protein>
<dbReference type="PROSITE" id="PS00725">
    <property type="entry name" value="GERMIN"/>
    <property type="match status" value="1"/>
</dbReference>
<comment type="subcellular location">
    <subcellularLocation>
        <location evidence="1">Secreted</location>
        <location evidence="1">Extracellular space</location>
        <location evidence="1">Apoplast</location>
    </subcellularLocation>
</comment>
<evidence type="ECO:0000313" key="13">
    <source>
        <dbReference type="EMBL" id="KAB1202470.1"/>
    </source>
</evidence>
<keyword evidence="14" id="KW-1185">Reference proteome</keyword>
<dbReference type="InterPro" id="IPR014710">
    <property type="entry name" value="RmlC-like_jellyroll"/>
</dbReference>
<comment type="caution">
    <text evidence="13">The sequence shown here is derived from an EMBL/GenBank/DDBJ whole genome shotgun (WGS) entry which is preliminary data.</text>
</comment>
<feature type="binding site" evidence="9">
    <location>
        <position position="163"/>
    </location>
    <ligand>
        <name>oxalate</name>
        <dbReference type="ChEBI" id="CHEBI:30623"/>
    </ligand>
</feature>
<sequence>MAGLVGHSFEMGGPSSGTFDDTNHIDRDDEHVTTEVGNDSPTTHPKSDTLISGCVFPLMLQACLVSAYNPSPLQDFCVAIDDPKSSVFVNGKFCKDPKLANATDFFFTGLQIPRNTSILVRSTVIPVNVAQIVGLNTLRISLAHIDYGPYGLNPPHTHPHGSEILVVLEVQCQYGNTVALAGLSSQNPGIITIANVVFRSNPPINSDVLTKAFQVEKKMIDYLQK</sequence>
<dbReference type="OrthoDB" id="1935583at2759"/>
<feature type="binding site" evidence="10">
    <location>
        <position position="156"/>
    </location>
    <ligand>
        <name>Mn(2+)</name>
        <dbReference type="ChEBI" id="CHEBI:29035"/>
    </ligand>
</feature>
<keyword evidence="4" id="KW-0964">Secreted</keyword>
<reference evidence="13 14" key="1">
    <citation type="journal article" date="2019" name="Plant Biotechnol. J.">
        <title>The red bayberry genome and genetic basis of sex determination.</title>
        <authorList>
            <person name="Jia H.M."/>
            <person name="Jia H.J."/>
            <person name="Cai Q.L."/>
            <person name="Wang Y."/>
            <person name="Zhao H.B."/>
            <person name="Yang W.F."/>
            <person name="Wang G.Y."/>
            <person name="Li Y.H."/>
            <person name="Zhan D.L."/>
            <person name="Shen Y.T."/>
            <person name="Niu Q.F."/>
            <person name="Chang L."/>
            <person name="Qiu J."/>
            <person name="Zhao L."/>
            <person name="Xie H.B."/>
            <person name="Fu W.Y."/>
            <person name="Jin J."/>
            <person name="Li X.W."/>
            <person name="Jiao Y."/>
            <person name="Zhou C.C."/>
            <person name="Tu T."/>
            <person name="Chai C.Y."/>
            <person name="Gao J.L."/>
            <person name="Fan L.J."/>
            <person name="van de Weg E."/>
            <person name="Wang J.Y."/>
            <person name="Gao Z.S."/>
        </authorList>
    </citation>
    <scope>NUCLEOTIDE SEQUENCE [LARGE SCALE GENOMIC DNA]</scope>
    <source>
        <tissue evidence="13">Leaves</tissue>
    </source>
</reference>
<comment type="similarity">
    <text evidence="2">Belongs to the germin family.</text>
</comment>
<keyword evidence="7" id="KW-0325">Glycoprotein</keyword>
<dbReference type="GO" id="GO:0048046">
    <property type="term" value="C:apoplast"/>
    <property type="evidence" value="ECO:0007669"/>
    <property type="project" value="UniProtKB-SubCell"/>
</dbReference>
<dbReference type="InterPro" id="IPR001929">
    <property type="entry name" value="Germin"/>
</dbReference>
<keyword evidence="5 9" id="KW-0479">Metal-binding</keyword>
<evidence type="ECO:0000256" key="6">
    <source>
        <dbReference type="ARBA" id="ARBA00023157"/>
    </source>
</evidence>
<dbReference type="InterPro" id="IPR019780">
    <property type="entry name" value="Germin_Mn-BS"/>
</dbReference>
<dbReference type="Gene3D" id="2.60.120.10">
    <property type="entry name" value="Jelly Rolls"/>
    <property type="match status" value="2"/>
</dbReference>
<evidence type="ECO:0000256" key="1">
    <source>
        <dbReference type="ARBA" id="ARBA00004271"/>
    </source>
</evidence>
<dbReference type="CDD" id="cd02241">
    <property type="entry name" value="cupin_OxOx"/>
    <property type="match status" value="1"/>
</dbReference>
<dbReference type="EMBL" id="RXIC02000026">
    <property type="protein sequence ID" value="KAB1202470.1"/>
    <property type="molecule type" value="Genomic_DNA"/>
</dbReference>
<feature type="domain" description="Cupin type-1" evidence="12">
    <location>
        <begin position="176"/>
        <end position="220"/>
    </location>
</feature>
<dbReference type="SUPFAM" id="SSF51182">
    <property type="entry name" value="RmlC-like cupins"/>
    <property type="match status" value="1"/>
</dbReference>
<evidence type="ECO:0000259" key="12">
    <source>
        <dbReference type="Pfam" id="PF00190"/>
    </source>
</evidence>
<feature type="binding site" evidence="9">
    <location>
        <position position="153"/>
    </location>
    <ligand>
        <name>oxalate</name>
        <dbReference type="ChEBI" id="CHEBI:30623"/>
    </ligand>
</feature>
<dbReference type="AlphaFoldDB" id="A0A6A1UTU4"/>
<evidence type="ECO:0000256" key="9">
    <source>
        <dbReference type="PIRSR" id="PIRSR601929-1"/>
    </source>
</evidence>
<feature type="disulfide bond" evidence="11">
    <location>
        <begin position="77"/>
        <end position="94"/>
    </location>
</feature>
<dbReference type="InterPro" id="IPR006045">
    <property type="entry name" value="Cupin_1"/>
</dbReference>
<evidence type="ECO:0000256" key="5">
    <source>
        <dbReference type="ARBA" id="ARBA00022723"/>
    </source>
</evidence>
<evidence type="ECO:0000256" key="8">
    <source>
        <dbReference type="ARBA" id="ARBA00023211"/>
    </source>
</evidence>
<evidence type="ECO:0000256" key="3">
    <source>
        <dbReference type="ARBA" id="ARBA00022523"/>
    </source>
</evidence>
<feature type="domain" description="Cupin type-1" evidence="12">
    <location>
        <begin position="109"/>
        <end position="169"/>
    </location>
</feature>
<dbReference type="InterPro" id="IPR011051">
    <property type="entry name" value="RmlC_Cupin_sf"/>
</dbReference>
<dbReference type="PANTHER" id="PTHR31238">
    <property type="entry name" value="GERMIN-LIKE PROTEIN SUBFAMILY 3 MEMBER 3"/>
    <property type="match status" value="1"/>
</dbReference>
<feature type="binding site" evidence="10">
    <location>
        <position position="163"/>
    </location>
    <ligand>
        <name>Mn(2+)</name>
        <dbReference type="ChEBI" id="CHEBI:29035"/>
    </ligand>
</feature>
<feature type="binding site" evidence="10">
    <location>
        <position position="158"/>
    </location>
    <ligand>
        <name>Mn(2+)</name>
        <dbReference type="ChEBI" id="CHEBI:29035"/>
    </ligand>
</feature>
<keyword evidence="8 9" id="KW-0464">Manganese</keyword>
<gene>
    <name evidence="13" type="ORF">CJ030_MR8G007975</name>
</gene>
<evidence type="ECO:0000313" key="14">
    <source>
        <dbReference type="Proteomes" id="UP000516437"/>
    </source>
</evidence>
<name>A0A6A1UTU4_9ROSI</name>